<evidence type="ECO:0000313" key="8">
    <source>
        <dbReference type="EMBL" id="EMG47234.1"/>
    </source>
</evidence>
<organism evidence="8 9">
    <name type="scientific">Candida maltosa (strain Xu316)</name>
    <name type="common">Yeast</name>
    <dbReference type="NCBI Taxonomy" id="1245528"/>
    <lineage>
        <taxon>Eukaryota</taxon>
        <taxon>Fungi</taxon>
        <taxon>Dikarya</taxon>
        <taxon>Ascomycota</taxon>
        <taxon>Saccharomycotina</taxon>
        <taxon>Pichiomycetes</taxon>
        <taxon>Debaryomycetaceae</taxon>
        <taxon>Candida/Lodderomyces clade</taxon>
        <taxon>Candida</taxon>
    </lineage>
</organism>
<evidence type="ECO:0000256" key="5">
    <source>
        <dbReference type="ARBA" id="ARBA00038167"/>
    </source>
</evidence>
<dbReference type="AlphaFoldDB" id="M3JXT6"/>
<dbReference type="PANTHER" id="PTHR23249">
    <property type="entry name" value="TRAFFICKING PROTEIN PARTICLE COMPLEX SUBUNIT"/>
    <property type="match status" value="1"/>
</dbReference>
<sequence>MTIHSFFIFDRHCNCIYNREYGHTPQSIPSTSSSSSDTIPGQINKNNDSNSSKLLFGILYSLKTISNKLVDESSINQLKSFNLGQFKIHFYESLSNFKFILITNVEVEELSSVLFQLYSEYFIKYVVENGLSPVEFSETGEYSKINNGRFIEETDKYLQSLSIF</sequence>
<dbReference type="InterPro" id="IPR011012">
    <property type="entry name" value="Longin-like_dom_sf"/>
</dbReference>
<keyword evidence="2 6" id="KW-0256">Endoplasmic reticulum</keyword>
<dbReference type="OrthoDB" id="3364529at2759"/>
<keyword evidence="3 6" id="KW-0931">ER-Golgi transport</keyword>
<reference evidence="8 9" key="1">
    <citation type="submission" date="2013-02" db="EMBL/GenBank/DDBJ databases">
        <title>Genome sequence of Candida maltosa Xu316, a potential industrial strain for xylitol and ethanol production.</title>
        <authorList>
            <person name="Yu J."/>
            <person name="Wang Q."/>
            <person name="Geng X."/>
            <person name="Bao W."/>
            <person name="He P."/>
            <person name="Cai J."/>
        </authorList>
    </citation>
    <scope>NUCLEOTIDE SEQUENCE [LARGE SCALE GENOMIC DNA]</scope>
    <source>
        <strain evidence="9">Xu316</strain>
    </source>
</reference>
<keyword evidence="9" id="KW-1185">Reference proteome</keyword>
<feature type="region of interest" description="Disordered" evidence="7">
    <location>
        <begin position="26"/>
        <end position="46"/>
    </location>
</feature>
<dbReference type="STRING" id="1245528.M3JXT6"/>
<dbReference type="SUPFAM" id="SSF64356">
    <property type="entry name" value="SNARE-like"/>
    <property type="match status" value="1"/>
</dbReference>
<dbReference type="GO" id="GO:0005783">
    <property type="term" value="C:endoplasmic reticulum"/>
    <property type="evidence" value="ECO:0007669"/>
    <property type="project" value="UniProtKB-SubCell"/>
</dbReference>
<comment type="caution">
    <text evidence="8">The sequence shown here is derived from an EMBL/GenBank/DDBJ whole genome shotgun (WGS) entry which is preliminary data.</text>
</comment>
<keyword evidence="4 6" id="KW-0333">Golgi apparatus</keyword>
<evidence type="ECO:0000256" key="4">
    <source>
        <dbReference type="ARBA" id="ARBA00023034"/>
    </source>
</evidence>
<evidence type="ECO:0000256" key="7">
    <source>
        <dbReference type="SAM" id="MobiDB-lite"/>
    </source>
</evidence>
<dbReference type="HOGENOM" id="CLU_053380_4_0_1"/>
<dbReference type="GO" id="GO:0006888">
    <property type="term" value="P:endoplasmic reticulum to Golgi vesicle-mediated transport"/>
    <property type="evidence" value="ECO:0007669"/>
    <property type="project" value="UniProtKB-UniRule"/>
</dbReference>
<evidence type="ECO:0000313" key="9">
    <source>
        <dbReference type="Proteomes" id="UP000011777"/>
    </source>
</evidence>
<proteinExistence type="inferred from homology"/>
<dbReference type="EMBL" id="AOGT01001666">
    <property type="protein sequence ID" value="EMG47234.1"/>
    <property type="molecule type" value="Genomic_DNA"/>
</dbReference>
<comment type="subcellular location">
    <subcellularLocation>
        <location evidence="6">Endoplasmic reticulum</location>
    </subcellularLocation>
    <subcellularLocation>
        <location evidence="6">Golgi apparatus</location>
        <location evidence="6">cis-Golgi network</location>
    </subcellularLocation>
</comment>
<evidence type="ECO:0000256" key="2">
    <source>
        <dbReference type="ARBA" id="ARBA00022824"/>
    </source>
</evidence>
<dbReference type="Proteomes" id="UP000011777">
    <property type="component" value="Unassembled WGS sequence"/>
</dbReference>
<dbReference type="Gene3D" id="3.30.450.70">
    <property type="match status" value="1"/>
</dbReference>
<comment type="similarity">
    <text evidence="5">Belongs to the TRAPP small subunits family. BET5 subfamily.</text>
</comment>
<protein>
    <recommendedName>
        <fullName evidence="6">Trafficking protein particle complex subunit</fullName>
    </recommendedName>
</protein>
<evidence type="ECO:0000256" key="6">
    <source>
        <dbReference type="RuleBase" id="RU366065"/>
    </source>
</evidence>
<accession>M3JXT6</accession>
<dbReference type="SMART" id="SM01399">
    <property type="entry name" value="Sybindin"/>
    <property type="match status" value="1"/>
</dbReference>
<comment type="subunit">
    <text evidence="6">Part of the multisubunit transport protein particle (TRAPP) complex.</text>
</comment>
<evidence type="ECO:0000256" key="1">
    <source>
        <dbReference type="ARBA" id="ARBA00022448"/>
    </source>
</evidence>
<name>M3JXT6_CANMX</name>
<dbReference type="PANTHER" id="PTHR23249:SF16">
    <property type="entry name" value="TRAFFICKING PROTEIN PARTICLE COMPLEX SUBUNIT 1"/>
    <property type="match status" value="1"/>
</dbReference>
<dbReference type="Pfam" id="PF04099">
    <property type="entry name" value="Sybindin"/>
    <property type="match status" value="1"/>
</dbReference>
<dbReference type="eggNOG" id="KOG3368">
    <property type="taxonomic scope" value="Eukaryota"/>
</dbReference>
<dbReference type="GO" id="GO:0005794">
    <property type="term" value="C:Golgi apparatus"/>
    <property type="evidence" value="ECO:0007669"/>
    <property type="project" value="UniProtKB-SubCell"/>
</dbReference>
<gene>
    <name evidence="8" type="ORF">G210_2462</name>
</gene>
<evidence type="ECO:0000256" key="3">
    <source>
        <dbReference type="ARBA" id="ARBA00022892"/>
    </source>
</evidence>
<dbReference type="OMA" id="GKLMYGM"/>
<dbReference type="InterPro" id="IPR007233">
    <property type="entry name" value="TRAPPC"/>
</dbReference>
<keyword evidence="1 6" id="KW-0813">Transport</keyword>
<dbReference type="GO" id="GO:0030008">
    <property type="term" value="C:TRAPP complex"/>
    <property type="evidence" value="ECO:0007669"/>
    <property type="project" value="UniProtKB-UniRule"/>
</dbReference>